<keyword evidence="2" id="KW-1185">Reference proteome</keyword>
<organism evidence="1 2">
    <name type="scientific">Ricinus communis</name>
    <name type="common">Castor bean</name>
    <dbReference type="NCBI Taxonomy" id="3988"/>
    <lineage>
        <taxon>Eukaryota</taxon>
        <taxon>Viridiplantae</taxon>
        <taxon>Streptophyta</taxon>
        <taxon>Embryophyta</taxon>
        <taxon>Tracheophyta</taxon>
        <taxon>Spermatophyta</taxon>
        <taxon>Magnoliopsida</taxon>
        <taxon>eudicotyledons</taxon>
        <taxon>Gunneridae</taxon>
        <taxon>Pentapetalae</taxon>
        <taxon>rosids</taxon>
        <taxon>fabids</taxon>
        <taxon>Malpighiales</taxon>
        <taxon>Euphorbiaceae</taxon>
        <taxon>Acalyphoideae</taxon>
        <taxon>Acalypheae</taxon>
        <taxon>Ricinus</taxon>
    </lineage>
</organism>
<dbReference type="InParanoid" id="B9TAZ1"/>
<evidence type="ECO:0000313" key="2">
    <source>
        <dbReference type="Proteomes" id="UP000008311"/>
    </source>
</evidence>
<proteinExistence type="predicted"/>
<reference evidence="2" key="1">
    <citation type="journal article" date="2010" name="Nat. Biotechnol.">
        <title>Draft genome sequence of the oilseed species Ricinus communis.</title>
        <authorList>
            <person name="Chan A.P."/>
            <person name="Crabtree J."/>
            <person name="Zhao Q."/>
            <person name="Lorenzi H."/>
            <person name="Orvis J."/>
            <person name="Puiu D."/>
            <person name="Melake-Berhan A."/>
            <person name="Jones K.M."/>
            <person name="Redman J."/>
            <person name="Chen G."/>
            <person name="Cahoon E.B."/>
            <person name="Gedil M."/>
            <person name="Stanke M."/>
            <person name="Haas B.J."/>
            <person name="Wortman J.R."/>
            <person name="Fraser-Liggett C.M."/>
            <person name="Ravel J."/>
            <person name="Rabinowicz P.D."/>
        </authorList>
    </citation>
    <scope>NUCLEOTIDE SEQUENCE [LARGE SCALE GENOMIC DNA]</scope>
    <source>
        <strain evidence="2">cv. Hale</strain>
    </source>
</reference>
<gene>
    <name evidence="1" type="ORF">RCOM_0232160</name>
</gene>
<dbReference type="EMBL" id="EQ976064">
    <property type="protein sequence ID" value="EEF26974.1"/>
    <property type="molecule type" value="Genomic_DNA"/>
</dbReference>
<evidence type="ECO:0000313" key="1">
    <source>
        <dbReference type="EMBL" id="EEF26974.1"/>
    </source>
</evidence>
<dbReference type="Proteomes" id="UP000008311">
    <property type="component" value="Unassembled WGS sequence"/>
</dbReference>
<accession>B9TAZ1</accession>
<name>B9TAZ1_RICCO</name>
<dbReference type="AlphaFoldDB" id="B9TAZ1"/>
<protein>
    <submittedName>
        <fullName evidence="1">Uncharacterized protein</fullName>
    </submittedName>
</protein>
<sequence length="266" mass="28751">MNGLDDEQSQALQTRLEHARAALLSQLADDLDRSTDLRQPRPHVAEASPADNASQRTLHAAVHDAATLTARQLDIVRHALGKFADHSAPVHQVPDAIGAQDTLNSRHAGARRHPWNAGFGQLSMGPGVRRDDGRGLVVAEPGLAADLGHLPLRHQAPQLQGVGLLLDGHGARRGQRDFAIAVRPFGKAHRAAARHFHFVHQAVVIAEAQHRAARRAVGGARLAAIDVGQRRRQLGLGRRAHVAPVRTSEYQPCLCHCRLRSSGDLC</sequence>